<dbReference type="Proteomes" id="UP000005695">
    <property type="component" value="Unassembled WGS sequence"/>
</dbReference>
<proteinExistence type="predicted"/>
<protein>
    <recommendedName>
        <fullName evidence="1">Glycosyltransferase GT-D fold domain-containing protein</fullName>
    </recommendedName>
</protein>
<dbReference type="AlphaFoldDB" id="Q1K148"/>
<evidence type="ECO:0000259" key="1">
    <source>
        <dbReference type="Pfam" id="PF08759"/>
    </source>
</evidence>
<dbReference type="InterPro" id="IPR014869">
    <property type="entry name" value="GT-D"/>
</dbReference>
<feature type="domain" description="Glycosyltransferase GT-D fold" evidence="1">
    <location>
        <begin position="93"/>
        <end position="289"/>
    </location>
</feature>
<comment type="caution">
    <text evidence="2">The sequence shown here is derived from an EMBL/GenBank/DDBJ whole genome shotgun (WGS) entry which is preliminary data.</text>
</comment>
<dbReference type="EMBL" id="AAEW02000006">
    <property type="protein sequence ID" value="EAT16160.1"/>
    <property type="molecule type" value="Genomic_DNA"/>
</dbReference>
<gene>
    <name evidence="2" type="ORF">Dace_1624</name>
</gene>
<evidence type="ECO:0000313" key="2">
    <source>
        <dbReference type="EMBL" id="EAT16160.1"/>
    </source>
</evidence>
<keyword evidence="3" id="KW-1185">Reference proteome</keyword>
<evidence type="ECO:0000313" key="3">
    <source>
        <dbReference type="Proteomes" id="UP000005695"/>
    </source>
</evidence>
<sequence>MVNTLKTQCRASAWERVFGGDLWILRNIMRRFVSVFMALIPFKAWRHQARENLDRWIIACNAGKIAHFVEQYPPVKSELETVASLVKNGASIGRFGDGEFNMCIGRHKSFQTYDSTLVARLKEVLHSTDENFLVGINTIQAEHDLTEIWKKFVVRRGNRVLKLLDHNRLYDSSTITTVFPQQSTSFEDYITALKLIWHNRKVVFVVGRNSRFFFEKELFDNLRCHEFVYGPAKDAFSVYDELMKQVMVYDKDWLILIALGPTATVMAYDLYRTGYQAIDLGQTPSKYHKAKYGSLYPADHPLFELNPL</sequence>
<name>Q1K148_DESA6</name>
<accession>Q1K148</accession>
<reference evidence="2" key="1">
    <citation type="submission" date="2006-05" db="EMBL/GenBank/DDBJ databases">
        <title>Annotation of the draft genome assembly of Desulfuromonas acetoxidans DSM 684.</title>
        <authorList>
            <consortium name="US DOE Joint Genome Institute (JGI-ORNL)"/>
            <person name="Larimer F."/>
            <person name="Land M."/>
            <person name="Hauser L."/>
        </authorList>
    </citation>
    <scope>NUCLEOTIDE SEQUENCE [LARGE SCALE GENOMIC DNA]</scope>
    <source>
        <strain evidence="2">DSM 684</strain>
    </source>
</reference>
<organism evidence="2 3">
    <name type="scientific">Desulfuromonas acetoxidans (strain DSM 684 / 11070)</name>
    <dbReference type="NCBI Taxonomy" id="281689"/>
    <lineage>
        <taxon>Bacteria</taxon>
        <taxon>Pseudomonadati</taxon>
        <taxon>Thermodesulfobacteriota</taxon>
        <taxon>Desulfuromonadia</taxon>
        <taxon>Desulfuromonadales</taxon>
        <taxon>Desulfuromonadaceae</taxon>
        <taxon>Desulfuromonas</taxon>
    </lineage>
</organism>
<reference evidence="2" key="2">
    <citation type="submission" date="2006-05" db="EMBL/GenBank/DDBJ databases">
        <title>Sequencing of the draft genome and assembly of Desulfuromonas acetoxidans DSM 684.</title>
        <authorList>
            <consortium name="US DOE Joint Genome Institute (JGI-PGF)"/>
            <person name="Copeland A."/>
            <person name="Lucas S."/>
            <person name="Lapidus A."/>
            <person name="Barry K."/>
            <person name="Detter J.C."/>
            <person name="Glavina del Rio T."/>
            <person name="Hammon N."/>
            <person name="Israni S."/>
            <person name="Dalin E."/>
            <person name="Tice H."/>
            <person name="Bruce D."/>
            <person name="Pitluck S."/>
            <person name="Richardson P."/>
        </authorList>
    </citation>
    <scope>NUCLEOTIDE SEQUENCE [LARGE SCALE GENOMIC DNA]</scope>
    <source>
        <strain evidence="2">DSM 684</strain>
    </source>
</reference>
<dbReference type="Pfam" id="PF08759">
    <property type="entry name" value="GT-D"/>
    <property type="match status" value="1"/>
</dbReference>